<sequence>MDIGVVGWDTEVAAADEDKITLEADKHPLA</sequence>
<evidence type="ECO:0000313" key="2">
    <source>
        <dbReference type="WBParaSite" id="PEQ_0000326801-mRNA-1"/>
    </source>
</evidence>
<organism evidence="1 2">
    <name type="scientific">Parascaris equorum</name>
    <name type="common">Equine roundworm</name>
    <dbReference type="NCBI Taxonomy" id="6256"/>
    <lineage>
        <taxon>Eukaryota</taxon>
        <taxon>Metazoa</taxon>
        <taxon>Ecdysozoa</taxon>
        <taxon>Nematoda</taxon>
        <taxon>Chromadorea</taxon>
        <taxon>Rhabditida</taxon>
        <taxon>Spirurina</taxon>
        <taxon>Ascaridomorpha</taxon>
        <taxon>Ascaridoidea</taxon>
        <taxon>Ascarididae</taxon>
        <taxon>Parascaris</taxon>
    </lineage>
</organism>
<accession>A0A914RES9</accession>
<name>A0A914RES9_PAREQ</name>
<keyword evidence="1" id="KW-1185">Reference proteome</keyword>
<evidence type="ECO:0000313" key="1">
    <source>
        <dbReference type="Proteomes" id="UP000887564"/>
    </source>
</evidence>
<protein>
    <submittedName>
        <fullName evidence="2">Uncharacterized protein</fullName>
    </submittedName>
</protein>
<dbReference type="Proteomes" id="UP000887564">
    <property type="component" value="Unplaced"/>
</dbReference>
<proteinExistence type="predicted"/>
<dbReference type="AlphaFoldDB" id="A0A914RES9"/>
<dbReference type="WBParaSite" id="PEQ_0000326801-mRNA-1">
    <property type="protein sequence ID" value="PEQ_0000326801-mRNA-1"/>
    <property type="gene ID" value="PEQ_0000326801"/>
</dbReference>
<reference evidence="2" key="1">
    <citation type="submission" date="2022-11" db="UniProtKB">
        <authorList>
            <consortium name="WormBaseParasite"/>
        </authorList>
    </citation>
    <scope>IDENTIFICATION</scope>
</reference>